<keyword evidence="8" id="KW-0274">FAD</keyword>
<evidence type="ECO:0000256" key="9">
    <source>
        <dbReference type="ARBA" id="ARBA00023002"/>
    </source>
</evidence>
<evidence type="ECO:0000256" key="3">
    <source>
        <dbReference type="ARBA" id="ARBA00005466"/>
    </source>
</evidence>
<evidence type="ECO:0000256" key="1">
    <source>
        <dbReference type="ARBA" id="ARBA00001974"/>
    </source>
</evidence>
<name>A0AAN9J8Z0_CLITE</name>
<comment type="pathway">
    <text evidence="2">Cofactor biosynthesis; L-ascorbate biosynthesis.</text>
</comment>
<dbReference type="Pfam" id="PF04030">
    <property type="entry name" value="ALO"/>
    <property type="match status" value="1"/>
</dbReference>
<dbReference type="Pfam" id="PF01565">
    <property type="entry name" value="FAD_binding_4"/>
    <property type="match status" value="1"/>
</dbReference>
<accession>A0AAN9J8Z0</accession>
<dbReference type="InterPro" id="IPR010030">
    <property type="entry name" value="GULO_Plant"/>
</dbReference>
<dbReference type="GO" id="GO:0016020">
    <property type="term" value="C:membrane"/>
    <property type="evidence" value="ECO:0007669"/>
    <property type="project" value="InterPro"/>
</dbReference>
<comment type="similarity">
    <text evidence="3">Belongs to the oxygen-dependent FAD-linked oxidoreductase family.</text>
</comment>
<feature type="chain" id="PRO_5043025932" description="L-gulonolactone oxidase" evidence="11">
    <location>
        <begin position="23"/>
        <end position="590"/>
    </location>
</feature>
<organism evidence="13 14">
    <name type="scientific">Clitoria ternatea</name>
    <name type="common">Butterfly pea</name>
    <dbReference type="NCBI Taxonomy" id="43366"/>
    <lineage>
        <taxon>Eukaryota</taxon>
        <taxon>Viridiplantae</taxon>
        <taxon>Streptophyta</taxon>
        <taxon>Embryophyta</taxon>
        <taxon>Tracheophyta</taxon>
        <taxon>Spermatophyta</taxon>
        <taxon>Magnoliopsida</taxon>
        <taxon>eudicotyledons</taxon>
        <taxon>Gunneridae</taxon>
        <taxon>Pentapetalae</taxon>
        <taxon>rosids</taxon>
        <taxon>fabids</taxon>
        <taxon>Fabales</taxon>
        <taxon>Fabaceae</taxon>
        <taxon>Papilionoideae</taxon>
        <taxon>50 kb inversion clade</taxon>
        <taxon>NPAAA clade</taxon>
        <taxon>indigoferoid/millettioid clade</taxon>
        <taxon>Phaseoleae</taxon>
        <taxon>Clitoria</taxon>
    </lineage>
</organism>
<comment type="caution">
    <text evidence="13">The sequence shown here is derived from an EMBL/GenBank/DDBJ whole genome shotgun (WGS) entry which is preliminary data.</text>
</comment>
<evidence type="ECO:0000256" key="8">
    <source>
        <dbReference type="ARBA" id="ARBA00022827"/>
    </source>
</evidence>
<gene>
    <name evidence="13" type="ORF">RJT34_16738</name>
</gene>
<evidence type="ECO:0000313" key="13">
    <source>
        <dbReference type="EMBL" id="KAK7293861.1"/>
    </source>
</evidence>
<dbReference type="SUPFAM" id="SSF56176">
    <property type="entry name" value="FAD-binding/transporter-associated domain-like"/>
    <property type="match status" value="1"/>
</dbReference>
<comment type="catalytic activity">
    <reaction evidence="10">
        <text>L-gulono-1,4-lactone + O2 = L-ascorbate + H2O2 + H(+)</text>
        <dbReference type="Rhea" id="RHEA:32363"/>
        <dbReference type="ChEBI" id="CHEBI:15378"/>
        <dbReference type="ChEBI" id="CHEBI:15379"/>
        <dbReference type="ChEBI" id="CHEBI:16240"/>
        <dbReference type="ChEBI" id="CHEBI:17587"/>
        <dbReference type="ChEBI" id="CHEBI:38290"/>
        <dbReference type="EC" id="1.1.3.8"/>
    </reaction>
</comment>
<dbReference type="InterPro" id="IPR007173">
    <property type="entry name" value="ALO_C"/>
</dbReference>
<keyword evidence="9" id="KW-0560">Oxidoreductase</keyword>
<dbReference type="GO" id="GO:0050105">
    <property type="term" value="F:L-gulonolactone oxidase activity"/>
    <property type="evidence" value="ECO:0007669"/>
    <property type="project" value="UniProtKB-EC"/>
</dbReference>
<keyword evidence="7 11" id="KW-0732">Signal</keyword>
<dbReference type="InterPro" id="IPR016166">
    <property type="entry name" value="FAD-bd_PCMH"/>
</dbReference>
<dbReference type="InterPro" id="IPR016171">
    <property type="entry name" value="Vanillyl_alc_oxidase_C-sub2"/>
</dbReference>
<comment type="cofactor">
    <cofactor evidence="1">
        <name>FAD</name>
        <dbReference type="ChEBI" id="CHEBI:57692"/>
    </cofactor>
</comment>
<evidence type="ECO:0000256" key="6">
    <source>
        <dbReference type="ARBA" id="ARBA00022644"/>
    </source>
</evidence>
<dbReference type="FunFam" id="3.30.465.10:FF:000033">
    <property type="entry name" value="L-gulonolactone oxidase 5"/>
    <property type="match status" value="1"/>
</dbReference>
<evidence type="ECO:0000313" key="14">
    <source>
        <dbReference type="Proteomes" id="UP001359559"/>
    </source>
</evidence>
<protein>
    <recommendedName>
        <fullName evidence="4">L-gulonolactone oxidase</fullName>
        <ecNumber evidence="4">1.1.3.8</ecNumber>
    </recommendedName>
</protein>
<feature type="signal peptide" evidence="11">
    <location>
        <begin position="1"/>
        <end position="22"/>
    </location>
</feature>
<keyword evidence="6" id="KW-0060">Ascorbate biosynthesis</keyword>
<evidence type="ECO:0000256" key="4">
    <source>
        <dbReference type="ARBA" id="ARBA00013121"/>
    </source>
</evidence>
<evidence type="ECO:0000256" key="10">
    <source>
        <dbReference type="ARBA" id="ARBA00048083"/>
    </source>
</evidence>
<keyword evidence="14" id="KW-1185">Reference proteome</keyword>
<evidence type="ECO:0000256" key="11">
    <source>
        <dbReference type="SAM" id="SignalP"/>
    </source>
</evidence>
<keyword evidence="5" id="KW-0285">Flavoprotein</keyword>
<dbReference type="InterPro" id="IPR016169">
    <property type="entry name" value="FAD-bd_PCMH_sub2"/>
</dbReference>
<proteinExistence type="inferred from homology"/>
<dbReference type="Pfam" id="PF22906">
    <property type="entry name" value="GULLO2-like_3rd"/>
    <property type="match status" value="1"/>
</dbReference>
<evidence type="ECO:0000256" key="5">
    <source>
        <dbReference type="ARBA" id="ARBA00022630"/>
    </source>
</evidence>
<dbReference type="PROSITE" id="PS51387">
    <property type="entry name" value="FAD_PCMH"/>
    <property type="match status" value="1"/>
</dbReference>
<dbReference type="PANTHER" id="PTHR13878">
    <property type="entry name" value="GULONOLACTONE OXIDASE"/>
    <property type="match status" value="1"/>
</dbReference>
<dbReference type="Gene3D" id="3.30.465.10">
    <property type="match status" value="1"/>
</dbReference>
<dbReference type="EMBL" id="JAYKXN010000004">
    <property type="protein sequence ID" value="KAK7293861.1"/>
    <property type="molecule type" value="Genomic_DNA"/>
</dbReference>
<evidence type="ECO:0000256" key="2">
    <source>
        <dbReference type="ARBA" id="ARBA00005147"/>
    </source>
</evidence>
<dbReference type="PANTHER" id="PTHR13878:SF125">
    <property type="entry name" value="L-GULONOLACTONE OXIDASE 3"/>
    <property type="match status" value="1"/>
</dbReference>
<evidence type="ECO:0000256" key="7">
    <source>
        <dbReference type="ARBA" id="ARBA00022729"/>
    </source>
</evidence>
<reference evidence="13 14" key="1">
    <citation type="submission" date="2024-01" db="EMBL/GenBank/DDBJ databases">
        <title>The genomes of 5 underutilized Papilionoideae crops provide insights into root nodulation and disease resistance.</title>
        <authorList>
            <person name="Yuan L."/>
        </authorList>
    </citation>
    <scope>NUCLEOTIDE SEQUENCE [LARGE SCALE GENOMIC DNA]</scope>
    <source>
        <strain evidence="13">LY-2023</strain>
        <tissue evidence="13">Leaf</tissue>
    </source>
</reference>
<dbReference type="GO" id="GO:0003885">
    <property type="term" value="F:D-arabinono-1,4-lactone oxidase activity"/>
    <property type="evidence" value="ECO:0007669"/>
    <property type="project" value="InterPro"/>
</dbReference>
<dbReference type="GO" id="GO:0071949">
    <property type="term" value="F:FAD binding"/>
    <property type="evidence" value="ECO:0007669"/>
    <property type="project" value="InterPro"/>
</dbReference>
<dbReference type="InterPro" id="IPR050432">
    <property type="entry name" value="FAD-linked_Oxidoreductases_BP"/>
</dbReference>
<dbReference type="EC" id="1.1.3.8" evidence="4"/>
<dbReference type="Gene3D" id="1.10.45.10">
    <property type="entry name" value="Vanillyl-alcohol Oxidase, Chain A, domain 4"/>
    <property type="match status" value="1"/>
</dbReference>
<dbReference type="NCBIfam" id="TIGR01677">
    <property type="entry name" value="pln_FAD_oxido"/>
    <property type="match status" value="1"/>
</dbReference>
<dbReference type="InterPro" id="IPR036318">
    <property type="entry name" value="FAD-bd_PCMH-like_sf"/>
</dbReference>
<dbReference type="InterPro" id="IPR006094">
    <property type="entry name" value="Oxid_FAD_bind_N"/>
</dbReference>
<dbReference type="Proteomes" id="UP001359559">
    <property type="component" value="Unassembled WGS sequence"/>
</dbReference>
<dbReference type="AlphaFoldDB" id="A0AAN9J8Z0"/>
<evidence type="ECO:0000259" key="12">
    <source>
        <dbReference type="PROSITE" id="PS51387"/>
    </source>
</evidence>
<dbReference type="GO" id="GO:0019853">
    <property type="term" value="P:L-ascorbic acid biosynthetic process"/>
    <property type="evidence" value="ECO:0007669"/>
    <property type="project" value="UniProtKB-KW"/>
</dbReference>
<dbReference type="InterPro" id="IPR055154">
    <property type="entry name" value="GULLO2-like_C"/>
</dbReference>
<sequence>MGSTSTFWNICWFFLALQISGSIRTIHGMIPQSPIQCNKSGCTLQNSYGAWGDRKDCSALNITYPTTEQELLLAVSYAVQNNLKAKVVTKFSHTIPKLACTHNKSDTSLFISTEKYDSGIQIDAANMVVTVDAGVGLRQLVDAVEGAGFSLVAAPYWEGVTVAGLISTGAHGSSWWGKGGAVHDHVLGISIVVPASKSEGYAKILRLEAPDLLLNAAKVSLGVLGAISKVKLSIEHRFKRSISYDLTDDNDMEDVYEDHAKQYEFADITWYPSRHSAAYRYDSRVPLNASGDGINDFIGFQPNSIFISESVRGAEKLLEKTRSVNGKCLTASTTLGVKKLVGNGLKNNGELFTGYPVVGYNGKMQTSGSCLYSTKSDTTCAWDPRIKGLFFYETTAIFPASTTTFKNFIRDVKKLRDLNPNNFCGVDMYNGMLIRFIKASNAYLGQPEDSIVVDFNYYRASDPSNPRLNQDVWEEVEQLAFFKYGAKPHWAKNRNIAFFGVQHKYPKFSMFVAAKQQMDPQNVFSNEWSDDVLYGRELEKFDGCALEGLCICSEHKHCSPQKGYYCSFGLVYKEARVCRYLPSSVPSSIA</sequence>
<dbReference type="Gene3D" id="3.30.70.2520">
    <property type="match status" value="1"/>
</dbReference>
<feature type="domain" description="FAD-binding PCMH-type" evidence="12">
    <location>
        <begin position="55"/>
        <end position="237"/>
    </location>
</feature>